<sequence length="62" mass="6552">MSDLTACGPQIWDLKTDQCVGALVESHVGMVFCVASDATKIVSTSHDATMAIQDCELLLPPS</sequence>
<proteinExistence type="predicted"/>
<accession>A0ACC2X713</accession>
<protein>
    <submittedName>
        <fullName evidence="1">Uncharacterized protein</fullName>
    </submittedName>
</protein>
<name>A0ACC2X713_9TREE</name>
<evidence type="ECO:0000313" key="2">
    <source>
        <dbReference type="Proteomes" id="UP001243375"/>
    </source>
</evidence>
<reference evidence="1" key="1">
    <citation type="submission" date="2023-04" db="EMBL/GenBank/DDBJ databases">
        <title>Draft Genome sequencing of Naganishia species isolated from polar environments using Oxford Nanopore Technology.</title>
        <authorList>
            <person name="Leo P."/>
            <person name="Venkateswaran K."/>
        </authorList>
    </citation>
    <scope>NUCLEOTIDE SEQUENCE</scope>
    <source>
        <strain evidence="1">MNA-CCFEE 5425</strain>
    </source>
</reference>
<dbReference type="EMBL" id="JASBWU010000009">
    <property type="protein sequence ID" value="KAJ9119221.1"/>
    <property type="molecule type" value="Genomic_DNA"/>
</dbReference>
<keyword evidence="2" id="KW-1185">Reference proteome</keyword>
<gene>
    <name evidence="1" type="ORF">QFC22_003713</name>
</gene>
<dbReference type="Proteomes" id="UP001243375">
    <property type="component" value="Unassembled WGS sequence"/>
</dbReference>
<organism evidence="1 2">
    <name type="scientific">Naganishia vaughanmartiniae</name>
    <dbReference type="NCBI Taxonomy" id="1424756"/>
    <lineage>
        <taxon>Eukaryota</taxon>
        <taxon>Fungi</taxon>
        <taxon>Dikarya</taxon>
        <taxon>Basidiomycota</taxon>
        <taxon>Agaricomycotina</taxon>
        <taxon>Tremellomycetes</taxon>
        <taxon>Filobasidiales</taxon>
        <taxon>Filobasidiaceae</taxon>
        <taxon>Naganishia</taxon>
    </lineage>
</organism>
<comment type="caution">
    <text evidence="1">The sequence shown here is derived from an EMBL/GenBank/DDBJ whole genome shotgun (WGS) entry which is preliminary data.</text>
</comment>
<evidence type="ECO:0000313" key="1">
    <source>
        <dbReference type="EMBL" id="KAJ9119221.1"/>
    </source>
</evidence>